<gene>
    <name evidence="1" type="ORF">HPP92_003117</name>
</gene>
<proteinExistence type="predicted"/>
<name>A0A835S2F2_VANPL</name>
<comment type="caution">
    <text evidence="1">The sequence shown here is derived from an EMBL/GenBank/DDBJ whole genome shotgun (WGS) entry which is preliminary data.</text>
</comment>
<sequence length="130" mass="14736">MSARLFARCLVSPRRHGHPLWRSRSWCSARHVGLRKRIEPGLPQAYQAARKANEHALSVRCHGADQHKRCLWGACCHWEPAASRNEEIAVTDIYEAMGKLLFSWQGGRLALLLDRGLLTKAIIFGVARRV</sequence>
<dbReference type="AlphaFoldDB" id="A0A835S2F2"/>
<evidence type="ECO:0000313" key="1">
    <source>
        <dbReference type="EMBL" id="KAG0503045.1"/>
    </source>
</evidence>
<protein>
    <submittedName>
        <fullName evidence="1">Uncharacterized protein</fullName>
    </submittedName>
</protein>
<evidence type="ECO:0000313" key="2">
    <source>
        <dbReference type="Proteomes" id="UP000639772"/>
    </source>
</evidence>
<reference evidence="1 2" key="1">
    <citation type="journal article" date="2020" name="Nat. Food">
        <title>A phased Vanilla planifolia genome enables genetic improvement of flavour and production.</title>
        <authorList>
            <person name="Hasing T."/>
            <person name="Tang H."/>
            <person name="Brym M."/>
            <person name="Khazi F."/>
            <person name="Huang T."/>
            <person name="Chambers A.H."/>
        </authorList>
    </citation>
    <scope>NUCLEOTIDE SEQUENCE [LARGE SCALE GENOMIC DNA]</scope>
    <source>
        <tissue evidence="1">Leaf</tissue>
    </source>
</reference>
<dbReference type="EMBL" id="JADCNM010000001">
    <property type="protein sequence ID" value="KAG0503045.1"/>
    <property type="molecule type" value="Genomic_DNA"/>
</dbReference>
<accession>A0A835S2F2</accession>
<organism evidence="1 2">
    <name type="scientific">Vanilla planifolia</name>
    <name type="common">Vanilla</name>
    <dbReference type="NCBI Taxonomy" id="51239"/>
    <lineage>
        <taxon>Eukaryota</taxon>
        <taxon>Viridiplantae</taxon>
        <taxon>Streptophyta</taxon>
        <taxon>Embryophyta</taxon>
        <taxon>Tracheophyta</taxon>
        <taxon>Spermatophyta</taxon>
        <taxon>Magnoliopsida</taxon>
        <taxon>Liliopsida</taxon>
        <taxon>Asparagales</taxon>
        <taxon>Orchidaceae</taxon>
        <taxon>Vanilloideae</taxon>
        <taxon>Vanilleae</taxon>
        <taxon>Vanilla</taxon>
    </lineage>
</organism>
<dbReference type="Proteomes" id="UP000639772">
    <property type="component" value="Chromosome 1"/>
</dbReference>